<organism evidence="2 3">
    <name type="scientific">Candidatus Hakubella thermalkaliphila</name>
    <dbReference type="NCBI Taxonomy" id="2754717"/>
    <lineage>
        <taxon>Bacteria</taxon>
        <taxon>Bacillati</taxon>
        <taxon>Actinomycetota</taxon>
        <taxon>Actinomycetota incertae sedis</taxon>
        <taxon>Candidatus Hakubellales</taxon>
        <taxon>Candidatus Hakubellaceae</taxon>
        <taxon>Candidatus Hakubella</taxon>
    </lineage>
</organism>
<gene>
    <name evidence="2" type="ORF">HKBW3S25_02041</name>
</gene>
<dbReference type="Proteomes" id="UP000543224">
    <property type="component" value="Unassembled WGS sequence"/>
</dbReference>
<accession>A0A6V8P6Z3</accession>
<evidence type="ECO:0000313" key="3">
    <source>
        <dbReference type="Proteomes" id="UP000543224"/>
    </source>
</evidence>
<feature type="domain" description="Protein NO VEIN C-terminal" evidence="1">
    <location>
        <begin position="7"/>
        <end position="100"/>
    </location>
</feature>
<evidence type="ECO:0000259" key="1">
    <source>
        <dbReference type="Pfam" id="PF13020"/>
    </source>
</evidence>
<reference evidence="2 3" key="1">
    <citation type="journal article" date="2020" name="Front. Microbiol.">
        <title>Single-cell genomics of novel Actinobacteria with the Wood-Ljungdahl pathway discovered in a serpentinizing system.</title>
        <authorList>
            <person name="Merino N."/>
            <person name="Kawai M."/>
            <person name="Boyd E.S."/>
            <person name="Colman D.R."/>
            <person name="McGlynn S.E."/>
            <person name="Nealson K.H."/>
            <person name="Kurokawa K."/>
            <person name="Hongoh Y."/>
        </authorList>
    </citation>
    <scope>NUCLEOTIDE SEQUENCE [LARGE SCALE GENOMIC DNA]</scope>
    <source>
        <strain evidence="2 3">S25</strain>
    </source>
</reference>
<protein>
    <recommendedName>
        <fullName evidence="1">Protein NO VEIN C-terminal domain-containing protein</fullName>
    </recommendedName>
</protein>
<sequence length="140" mass="15996">MISNEEIEMIGMVIAMGYEKTQGREPEDVSKENLGFDIRSKGELPAQSGGETRYIERKARNDEGQIALTLNEWFKAKRFKNQYWLYVVANAVKNPILYIINNPTEDLKVQEKGEVVRFVVPLEAWKNKGAKVGTKKNGNF</sequence>
<comment type="caution">
    <text evidence="2">The sequence shown here is derived from an EMBL/GenBank/DDBJ whole genome shotgun (WGS) entry which is preliminary data.</text>
</comment>
<feature type="non-terminal residue" evidence="2">
    <location>
        <position position="1"/>
    </location>
</feature>
<dbReference type="EMBL" id="BLRX01000686">
    <property type="protein sequence ID" value="GFP26546.1"/>
    <property type="molecule type" value="Genomic_DNA"/>
</dbReference>
<proteinExistence type="predicted"/>
<dbReference type="InterPro" id="IPR024975">
    <property type="entry name" value="NOV_C"/>
</dbReference>
<dbReference type="AlphaFoldDB" id="A0A6V8P6Z3"/>
<evidence type="ECO:0000313" key="2">
    <source>
        <dbReference type="EMBL" id="GFP26546.1"/>
    </source>
</evidence>
<name>A0A6V8P6Z3_9ACTN</name>
<dbReference type="Pfam" id="PF13020">
    <property type="entry name" value="NOV_C"/>
    <property type="match status" value="1"/>
</dbReference>